<protein>
    <submittedName>
        <fullName evidence="1">Uncharacterized protein</fullName>
    </submittedName>
</protein>
<reference evidence="1 2" key="1">
    <citation type="journal article" date="2017" name="G3 (Bethesda)">
        <title>The Physical Genome Mapping of Anopheles albimanus Corrected Scaffold Misassemblies and Identified Interarm Rearrangements in Genus Anopheles.</title>
        <authorList>
            <person name="Artemov G.N."/>
            <person name="Peery A.N."/>
            <person name="Jiang X."/>
            <person name="Tu Z."/>
            <person name="Stegniy V.N."/>
            <person name="Sharakhova M.V."/>
            <person name="Sharakhov I.V."/>
        </authorList>
    </citation>
    <scope>NUCLEOTIDE SEQUENCE [LARGE SCALE GENOMIC DNA]</scope>
    <source>
        <strain evidence="1 2">ALBI9_A</strain>
    </source>
</reference>
<sequence>MRGGVCTSCPSSDNWIRNVGAFSSI</sequence>
<dbReference type="VEuPathDB" id="VectorBase:AALB014671"/>
<reference evidence="1" key="2">
    <citation type="submission" date="2022-08" db="UniProtKB">
        <authorList>
            <consortium name="EnsemblMetazoa"/>
        </authorList>
    </citation>
    <scope>IDENTIFICATION</scope>
    <source>
        <strain evidence="1">STECLA/ALBI9_A</strain>
    </source>
</reference>
<proteinExistence type="predicted"/>
<evidence type="ECO:0000313" key="1">
    <source>
        <dbReference type="EnsemblMetazoa" id="AALB014671-PA"/>
    </source>
</evidence>
<evidence type="ECO:0000313" key="2">
    <source>
        <dbReference type="Proteomes" id="UP000069272"/>
    </source>
</evidence>
<dbReference type="Proteomes" id="UP000069272">
    <property type="component" value="Chromosome 3R"/>
</dbReference>
<keyword evidence="2" id="KW-1185">Reference proteome</keyword>
<name>A0A182FYI1_ANOAL</name>
<accession>A0A182FYI1</accession>
<dbReference type="EnsemblMetazoa" id="AALB014671-RA">
    <property type="protein sequence ID" value="AALB014671-PA"/>
    <property type="gene ID" value="AALB014671"/>
</dbReference>
<dbReference type="AlphaFoldDB" id="A0A182FYI1"/>
<organism evidence="1 2">
    <name type="scientific">Anopheles albimanus</name>
    <name type="common">New world malaria mosquito</name>
    <dbReference type="NCBI Taxonomy" id="7167"/>
    <lineage>
        <taxon>Eukaryota</taxon>
        <taxon>Metazoa</taxon>
        <taxon>Ecdysozoa</taxon>
        <taxon>Arthropoda</taxon>
        <taxon>Hexapoda</taxon>
        <taxon>Insecta</taxon>
        <taxon>Pterygota</taxon>
        <taxon>Neoptera</taxon>
        <taxon>Endopterygota</taxon>
        <taxon>Diptera</taxon>
        <taxon>Nematocera</taxon>
        <taxon>Culicoidea</taxon>
        <taxon>Culicidae</taxon>
        <taxon>Anophelinae</taxon>
        <taxon>Anopheles</taxon>
    </lineage>
</organism>